<evidence type="ECO:0000256" key="2">
    <source>
        <dbReference type="ARBA" id="ARBA00022723"/>
    </source>
</evidence>
<gene>
    <name evidence="11" type="ORF">MUK42_06896</name>
</gene>
<evidence type="ECO:0000259" key="10">
    <source>
        <dbReference type="Pfam" id="PF18473"/>
    </source>
</evidence>
<feature type="binding site" description="via carbamate group" evidence="5">
    <location>
        <position position="454"/>
    </location>
    <ligand>
        <name>Ni(2+)</name>
        <dbReference type="ChEBI" id="CHEBI:49786"/>
        <label>1</label>
    </ligand>
</feature>
<dbReference type="InterPro" id="IPR032466">
    <property type="entry name" value="Metal_Hydrolase"/>
</dbReference>
<reference evidence="11" key="1">
    <citation type="submission" date="2022-05" db="EMBL/GenBank/DDBJ databases">
        <title>The Musa troglodytarum L. genome provides insights into the mechanism of non-climacteric behaviour and enrichment of carotenoids.</title>
        <authorList>
            <person name="Wang J."/>
        </authorList>
    </citation>
    <scope>NUCLEOTIDE SEQUENCE</scope>
    <source>
        <tissue evidence="11">Leaf</tissue>
    </source>
</reference>
<dbReference type="InterPro" id="IPR033132">
    <property type="entry name" value="GH_1_N_CS"/>
</dbReference>
<dbReference type="GO" id="GO:0005975">
    <property type="term" value="P:carbohydrate metabolic process"/>
    <property type="evidence" value="ECO:0007669"/>
    <property type="project" value="InterPro"/>
</dbReference>
<feature type="domain" description="Urease alpha-subunit N-terminal" evidence="8">
    <location>
        <begin position="237"/>
        <end position="356"/>
    </location>
</feature>
<feature type="binding site" evidence="5">
    <location>
        <position position="597"/>
    </location>
    <ligand>
        <name>Ni(2+)</name>
        <dbReference type="ChEBI" id="CHEBI:49786"/>
        <label>1</label>
    </ligand>
</feature>
<dbReference type="GO" id="GO:0009039">
    <property type="term" value="F:urease activity"/>
    <property type="evidence" value="ECO:0007669"/>
    <property type="project" value="InterPro"/>
</dbReference>
<dbReference type="PANTHER" id="PTHR43440">
    <property type="entry name" value="UREASE"/>
    <property type="match status" value="1"/>
</dbReference>
<dbReference type="SUPFAM" id="SSF51278">
    <property type="entry name" value="Urease, beta-subunit"/>
    <property type="match status" value="1"/>
</dbReference>
<dbReference type="FunFam" id="3.20.20.80:FF:000041">
    <property type="entry name" value="Beta-glucosidase 7"/>
    <property type="match status" value="1"/>
</dbReference>
<keyword evidence="12" id="KW-1185">Reference proteome</keyword>
<dbReference type="InterPro" id="IPR006680">
    <property type="entry name" value="Amidohydro-rel"/>
</dbReference>
<dbReference type="InterPro" id="IPR001360">
    <property type="entry name" value="Glyco_hydro_1"/>
</dbReference>
<comment type="cofactor">
    <cofactor evidence="5">
        <name>Ni cation</name>
        <dbReference type="ChEBI" id="CHEBI:25516"/>
    </cofactor>
    <text evidence="5">Binds 2 nickel ions per subunit.</text>
</comment>
<feature type="active site" description="Proton donor" evidence="6">
    <location>
        <position position="557"/>
    </location>
</feature>
<dbReference type="Gene3D" id="3.30.280.10">
    <property type="entry name" value="Urease, gamma-like subunit"/>
    <property type="match status" value="2"/>
</dbReference>
<dbReference type="PROSITE" id="PS00653">
    <property type="entry name" value="GLYCOSYL_HYDROL_F1_2"/>
    <property type="match status" value="1"/>
</dbReference>
<dbReference type="CDD" id="cd00375">
    <property type="entry name" value="Urease_alpha"/>
    <property type="match status" value="1"/>
</dbReference>
<evidence type="ECO:0000313" key="12">
    <source>
        <dbReference type="Proteomes" id="UP001055439"/>
    </source>
</evidence>
<dbReference type="GO" id="GO:0008422">
    <property type="term" value="F:beta-glucosidase activity"/>
    <property type="evidence" value="ECO:0007669"/>
    <property type="project" value="UniProtKB-ARBA"/>
</dbReference>
<feature type="binding site" evidence="5">
    <location>
        <position position="483"/>
    </location>
    <ligand>
        <name>Ni(2+)</name>
        <dbReference type="ChEBI" id="CHEBI:49786"/>
        <label>2</label>
    </ligand>
</feature>
<dbReference type="Pfam" id="PF00232">
    <property type="entry name" value="Glyco_hydro_1"/>
    <property type="match status" value="1"/>
</dbReference>
<dbReference type="EMBL" id="CP097510">
    <property type="protein sequence ID" value="URE33324.1"/>
    <property type="molecule type" value="Genomic_DNA"/>
</dbReference>
<dbReference type="NCBIfam" id="NF009686">
    <property type="entry name" value="PRK13207.1"/>
    <property type="match status" value="1"/>
</dbReference>
<dbReference type="PROSITE" id="PS01120">
    <property type="entry name" value="UREASE_1"/>
    <property type="match status" value="1"/>
</dbReference>
<evidence type="ECO:0000259" key="8">
    <source>
        <dbReference type="Pfam" id="PF00449"/>
    </source>
</evidence>
<feature type="binding site" description="via carbamate group" evidence="5">
    <location>
        <position position="454"/>
    </location>
    <ligand>
        <name>Ni(2+)</name>
        <dbReference type="ChEBI" id="CHEBI:49786"/>
        <label>2</label>
    </ligand>
</feature>
<dbReference type="InterPro" id="IPR036463">
    <property type="entry name" value="Urease_gamma_sf"/>
</dbReference>
<feature type="binding site" evidence="5">
    <location>
        <position position="509"/>
    </location>
    <ligand>
        <name>Ni(2+)</name>
        <dbReference type="ChEBI" id="CHEBI:49786"/>
        <label>2</label>
    </ligand>
</feature>
<dbReference type="InterPro" id="IPR002026">
    <property type="entry name" value="Urease_gamma/gamma-beta_su"/>
</dbReference>
<dbReference type="InterPro" id="IPR036461">
    <property type="entry name" value="Urease_betasu_sf"/>
</dbReference>
<organism evidence="11 12">
    <name type="scientific">Musa troglodytarum</name>
    <name type="common">fe'i banana</name>
    <dbReference type="NCBI Taxonomy" id="320322"/>
    <lineage>
        <taxon>Eukaryota</taxon>
        <taxon>Viridiplantae</taxon>
        <taxon>Streptophyta</taxon>
        <taxon>Embryophyta</taxon>
        <taxon>Tracheophyta</taxon>
        <taxon>Spermatophyta</taxon>
        <taxon>Magnoliopsida</taxon>
        <taxon>Liliopsida</taxon>
        <taxon>Zingiberales</taxon>
        <taxon>Musaceae</taxon>
        <taxon>Musa</taxon>
    </lineage>
</organism>
<dbReference type="SUPFAM" id="SSF51556">
    <property type="entry name" value="Metallo-dependent hydrolases"/>
    <property type="match status" value="1"/>
</dbReference>
<accession>A0A9E7HNE3</accession>
<evidence type="ECO:0000256" key="7">
    <source>
        <dbReference type="RuleBase" id="RU004158"/>
    </source>
</evidence>
<dbReference type="GO" id="GO:0016151">
    <property type="term" value="F:nickel cation binding"/>
    <property type="evidence" value="ECO:0007669"/>
    <property type="project" value="InterPro"/>
</dbReference>
<dbReference type="Pfam" id="PF00547">
    <property type="entry name" value="Urease_gamma"/>
    <property type="match status" value="1"/>
</dbReference>
<dbReference type="Gene3D" id="2.30.40.10">
    <property type="entry name" value="Urease, subunit C, domain 1"/>
    <property type="match status" value="1"/>
</dbReference>
<feature type="domain" description="Urease subunit beta-alpha linker" evidence="10">
    <location>
        <begin position="198"/>
        <end position="231"/>
    </location>
</feature>
<dbReference type="HAMAP" id="MF_01953">
    <property type="entry name" value="Urease_alpha"/>
    <property type="match status" value="1"/>
</dbReference>
<dbReference type="SUPFAM" id="SSF51338">
    <property type="entry name" value="Composite domain of metallo-dependent hydrolases"/>
    <property type="match status" value="2"/>
</dbReference>
<dbReference type="CDD" id="cd00390">
    <property type="entry name" value="Urease_gamma"/>
    <property type="match status" value="1"/>
</dbReference>
<evidence type="ECO:0000256" key="4">
    <source>
        <dbReference type="PIRSR" id="PIRSR611612-50"/>
    </source>
</evidence>
<dbReference type="InterPro" id="IPR017853">
    <property type="entry name" value="GH"/>
</dbReference>
<evidence type="ECO:0000256" key="3">
    <source>
        <dbReference type="ARBA" id="ARBA00022801"/>
    </source>
</evidence>
<keyword evidence="3" id="KW-0378">Hydrolase</keyword>
<proteinExistence type="inferred from homology"/>
<evidence type="ECO:0000256" key="5">
    <source>
        <dbReference type="PIRSR" id="PIRSR611612-51"/>
    </source>
</evidence>
<evidence type="ECO:0000259" key="9">
    <source>
        <dbReference type="Pfam" id="PF01979"/>
    </source>
</evidence>
<comment type="similarity">
    <text evidence="1">Belongs to the glycosyl hydrolase 1 family.</text>
</comment>
<dbReference type="GO" id="GO:0043419">
    <property type="term" value="P:urea catabolic process"/>
    <property type="evidence" value="ECO:0007669"/>
    <property type="project" value="InterPro"/>
</dbReference>
<name>A0A9E7HNE3_9LILI</name>
<dbReference type="InterPro" id="IPR011612">
    <property type="entry name" value="Urease_alpha_N_dom"/>
</dbReference>
<dbReference type="Pfam" id="PF18473">
    <property type="entry name" value="Urease_linker"/>
    <property type="match status" value="1"/>
</dbReference>
<evidence type="ECO:0000313" key="11">
    <source>
        <dbReference type="EMBL" id="URE33324.1"/>
    </source>
</evidence>
<dbReference type="OrthoDB" id="1708534at2759"/>
<dbReference type="SUPFAM" id="SSF54111">
    <property type="entry name" value="Urease, gamma-subunit"/>
    <property type="match status" value="1"/>
</dbReference>
<dbReference type="Pfam" id="PF01979">
    <property type="entry name" value="Amidohydro_1"/>
    <property type="match status" value="1"/>
</dbReference>
<dbReference type="InterPro" id="IPR050112">
    <property type="entry name" value="Urease_alpha_subunit"/>
</dbReference>
<keyword evidence="5" id="KW-0533">Nickel</keyword>
<dbReference type="Gene3D" id="3.20.20.80">
    <property type="entry name" value="Glycosidases"/>
    <property type="match status" value="1"/>
</dbReference>
<dbReference type="PRINTS" id="PR01752">
    <property type="entry name" value="UREASE"/>
</dbReference>
<dbReference type="InterPro" id="IPR005848">
    <property type="entry name" value="Urease_asu"/>
</dbReference>
<evidence type="ECO:0000256" key="1">
    <source>
        <dbReference type="ARBA" id="ARBA00010838"/>
    </source>
</evidence>
<feature type="domain" description="Amidohydrolase-related" evidence="9">
    <location>
        <begin position="362"/>
        <end position="691"/>
    </location>
</feature>
<dbReference type="Gene3D" id="2.10.150.10">
    <property type="entry name" value="Urease, beta subunit"/>
    <property type="match status" value="2"/>
</dbReference>
<dbReference type="InterPro" id="IPR029754">
    <property type="entry name" value="Urease_Ni-bd"/>
</dbReference>
<dbReference type="PANTHER" id="PTHR43440:SF1">
    <property type="entry name" value="UREASE"/>
    <property type="match status" value="1"/>
</dbReference>
<dbReference type="Proteomes" id="UP001055439">
    <property type="component" value="Chromosome 8"/>
</dbReference>
<dbReference type="SUPFAM" id="SSF51445">
    <property type="entry name" value="(Trans)glycosidases"/>
    <property type="match status" value="1"/>
</dbReference>
<sequence>MSPSMVWVFAVNRESGRYIPHKASGHSIRRTASRRRSCSIAVREMKLVPREVEKIALHNAGFLAQKRLARGLRLNYTEAVALIATQIEATFPDGTKLVTIHDPIASDNGNLELALHGSFLPVPSIDKFVGDEHDSFPGEIIFGSGNIVINTGRRAVTITVVNKADRPIQPGDAKYVTLVNIGGGKVIRGGNGIVDGPVNDSCIEKAMENVIAKGFGHADQSDSSEGVTGTDSNLTTEISRESYVNMYGPTTGDKIRLGDTDLYAEIEKDFAVYGDECVFGGGKVLRDGMGQATGYPTSCCLDTVITNAVIIDYTGIYKADIGIKGGNIVAIGKAGNPDVMDCVHANMIVGVSTEVIAAEGMIVTAGGIDCHVHFICPQLAQAAISSGITTLVGGGTGPADGTRATTCTPAPFQMQLMLQSTDDLPINIGFTGKGNSAKPEGLVEIIKAGAMGLKLHEDWGSTPSAIDNCLTVADAYDIQVNIHTDTLNESGCVEHTIAAFRDRTIHTYHSEGAGGGHAPDIIKVCGVKNVLPSSTNPTRPFTLNTVDEHLDMLLVCHHLDKDNPEDVAFAESRIRAETIAAEDILHDMGAISIISSDSQAMGRVGEVITRTWQTAHKMKKQRGRTLEPSGCDNDNFRIKRYIAKYTINPAIVNGFSQCLGSLEAGKFADLVIWKPSFFGVKPEMVIKGGVIAWANMGDPNASIPTPEPVMMRPMFGAFGKAASSNSIAFVSKVAKDAGIANQYGLKKLTKAVGNVRGLTKLDMKLNDALPEVNVDPESYKVTADGEVLKCDSASSVPFETASIAMALLNVSLNKVTQASVEPPKVRQYGWASSVGKARAQPCHGRRTLSPILCSVPGNGNVAVEPLPKIPAHVTLGRSSFPPDFAFGAASSAYQVEGAWNEGGRRPSVWDTFTHDHPEKIADKKNGDVATDSYHKYKDDIEIMKNMGMDSYRFSISWSRILPKGTIEGGINQEGIKYYNGLINELLKNGIKPYVTLFHWDVPQALEDAYGGFLSSKIVNDFKNFASVCFQKFGDRVKHWITLNEPWSFSSLGYSLGKHAPGRCSQLLGCPVGDSMKEPYIVTHNLILAHAAAANLYKKEFKATQEGEVGITLVSLWFEPYSTSHQDVDAASRAIDFMLGWYMDPLVYGDYPFIMRALVKDRLPYFTNDEVEMIKGSYDFIGLNYYTSRYAKSTPISPNNTPILSITDSYAEQLDSKNNVPIGELQGTWINVYPHGTCELDNPKLPLEEALDDQFRIDYLSVHVAEVRQAIRQGVRVKGYFAWSLTDNFEWEQGFTQRFGLTYIDYDNNLNRHLKSSAHWYTRFLHS</sequence>
<protein>
    <submittedName>
        <fullName evidence="11">Urea amidohydrolase</fullName>
    </submittedName>
</protein>
<feature type="binding site" evidence="5">
    <location>
        <position position="371"/>
    </location>
    <ligand>
        <name>Ni(2+)</name>
        <dbReference type="ChEBI" id="CHEBI:49786"/>
        <label>1</label>
    </ligand>
</feature>
<comment type="similarity">
    <text evidence="7">Belongs to the metallo-dependent hydrolases superfamily. Urease alpha subunit family.</text>
</comment>
<dbReference type="InterPro" id="IPR040881">
    <property type="entry name" value="Urease_linker"/>
</dbReference>
<dbReference type="NCBIfam" id="TIGR01792">
    <property type="entry name" value="urease_alph"/>
    <property type="match status" value="1"/>
</dbReference>
<dbReference type="Gene3D" id="3.20.20.140">
    <property type="entry name" value="Metal-dependent hydrolases"/>
    <property type="match status" value="1"/>
</dbReference>
<dbReference type="Pfam" id="PF00449">
    <property type="entry name" value="Urease_alpha"/>
    <property type="match status" value="1"/>
</dbReference>
<feature type="modified residue" description="N6-carboxylysine" evidence="4">
    <location>
        <position position="454"/>
    </location>
</feature>
<keyword evidence="2 5" id="KW-0479">Metal-binding</keyword>
<evidence type="ECO:0000256" key="6">
    <source>
        <dbReference type="PIRSR" id="PIRSR611612-52"/>
    </source>
</evidence>
<feature type="binding site" evidence="5">
    <location>
        <position position="373"/>
    </location>
    <ligand>
        <name>Ni(2+)</name>
        <dbReference type="ChEBI" id="CHEBI:49786"/>
        <label>1</label>
    </ligand>
</feature>
<comment type="PTM">
    <text evidence="4">Carbamylation allows a single lysine to coordinate two nickel ions.</text>
</comment>
<dbReference type="InterPro" id="IPR011059">
    <property type="entry name" value="Metal-dep_hydrolase_composite"/>
</dbReference>